<name>A0ACC0U9C8_9AGAM</name>
<dbReference type="Proteomes" id="UP001207468">
    <property type="component" value="Unassembled WGS sequence"/>
</dbReference>
<sequence>VPTRSLLRAYVSSHTADVFKCDSGRADSFLTPPYACAFTNATKRGAASHLAVSTEQGTVFIWDTSKREGSNEAANRVDLDIHNNGIFDVQWSPDDTFLATCSADRTTCITDVATGKTLHRLRGHNSTVKTVVWDPQQASLLSTGGRDGGICVWDLRMAGQSSQGMTSHTSVIVIDSAHGEDKQAGRGGRRRVVPSARSVTSLMYAEGLSDRLISSGSFDGMLRLWDLRRLNPPTQAKSRKKRTAQPAAMSAFDPTIVEGARRARGLASVVAGTGPTHGLLFGLGMDSCVHTYAASTLLPLSQKGTLKHPNMNVNSFCIRLALSPDGTSLVSGSCGTDKGASTFLFDVSQIAAAAPPILPDTAGVELPGQKKGEVGCVDWGQDLLATGSDDGTVQVWRFNPEIRQRCDVEADMRWTWTWGIDGM</sequence>
<evidence type="ECO:0000313" key="2">
    <source>
        <dbReference type="Proteomes" id="UP001207468"/>
    </source>
</evidence>
<evidence type="ECO:0000313" key="1">
    <source>
        <dbReference type="EMBL" id="KAI9507689.1"/>
    </source>
</evidence>
<gene>
    <name evidence="1" type="ORF">F5148DRAFT_981007</name>
</gene>
<keyword evidence="2" id="KW-1185">Reference proteome</keyword>
<feature type="non-terminal residue" evidence="1">
    <location>
        <position position="1"/>
    </location>
</feature>
<comment type="caution">
    <text evidence="1">The sequence shown here is derived from an EMBL/GenBank/DDBJ whole genome shotgun (WGS) entry which is preliminary data.</text>
</comment>
<proteinExistence type="predicted"/>
<dbReference type="EMBL" id="JAGFNK010000114">
    <property type="protein sequence ID" value="KAI9507689.1"/>
    <property type="molecule type" value="Genomic_DNA"/>
</dbReference>
<accession>A0ACC0U9C8</accession>
<reference evidence="1" key="1">
    <citation type="submission" date="2021-03" db="EMBL/GenBank/DDBJ databases">
        <title>Evolutionary priming and transition to the ectomycorrhizal habit in an iconic lineage of mushroom-forming fungi: is preadaptation a requirement?</title>
        <authorList>
            <consortium name="DOE Joint Genome Institute"/>
            <person name="Looney B.P."/>
            <person name="Miyauchi S."/>
            <person name="Morin E."/>
            <person name="Drula E."/>
            <person name="Courty P.E."/>
            <person name="Chicoki N."/>
            <person name="Fauchery L."/>
            <person name="Kohler A."/>
            <person name="Kuo A."/>
            <person name="LaButti K."/>
            <person name="Pangilinan J."/>
            <person name="Lipzen A."/>
            <person name="Riley R."/>
            <person name="Andreopoulos W."/>
            <person name="He G."/>
            <person name="Johnson J."/>
            <person name="Barry K.W."/>
            <person name="Grigoriev I.V."/>
            <person name="Nagy L."/>
            <person name="Hibbett D."/>
            <person name="Henrissat B."/>
            <person name="Matheny P.B."/>
            <person name="Labbe J."/>
            <person name="Martin A.F."/>
        </authorList>
    </citation>
    <scope>NUCLEOTIDE SEQUENCE</scope>
    <source>
        <strain evidence="1">BPL698</strain>
    </source>
</reference>
<organism evidence="1 2">
    <name type="scientific">Russula earlei</name>
    <dbReference type="NCBI Taxonomy" id="71964"/>
    <lineage>
        <taxon>Eukaryota</taxon>
        <taxon>Fungi</taxon>
        <taxon>Dikarya</taxon>
        <taxon>Basidiomycota</taxon>
        <taxon>Agaricomycotina</taxon>
        <taxon>Agaricomycetes</taxon>
        <taxon>Russulales</taxon>
        <taxon>Russulaceae</taxon>
        <taxon>Russula</taxon>
    </lineage>
</organism>
<protein>
    <submittedName>
        <fullName evidence="1">WD40-repeat-containing domain protein</fullName>
    </submittedName>
</protein>